<comment type="caution">
    <text evidence="1">The sequence shown here is derived from an EMBL/GenBank/DDBJ whole genome shotgun (WGS) entry which is preliminary data.</text>
</comment>
<dbReference type="RefSeq" id="WP_117380953.1">
    <property type="nucleotide sequence ID" value="NZ_QWDE01000001.1"/>
</dbReference>
<dbReference type="EMBL" id="QWDE01000001">
    <property type="protein sequence ID" value="RFZ84063.1"/>
    <property type="molecule type" value="Genomic_DNA"/>
</dbReference>
<name>A0A3E2NSS1_9SPHI</name>
<proteinExistence type="predicted"/>
<evidence type="ECO:0000313" key="2">
    <source>
        <dbReference type="Proteomes" id="UP000260823"/>
    </source>
</evidence>
<dbReference type="AlphaFoldDB" id="A0A3E2NSS1"/>
<dbReference type="OrthoDB" id="1523672at2"/>
<reference evidence="1 2" key="1">
    <citation type="submission" date="2018-08" db="EMBL/GenBank/DDBJ databases">
        <title>Mucilaginibacter terrae sp. nov., isolated from manganese diggings.</title>
        <authorList>
            <person name="Huang Y."/>
            <person name="Zhou Z."/>
        </authorList>
    </citation>
    <scope>NUCLEOTIDE SEQUENCE [LARGE SCALE GENOMIC DNA]</scope>
    <source>
        <strain evidence="1 2">ZH6</strain>
    </source>
</reference>
<accession>A0A3E2NSS1</accession>
<protein>
    <submittedName>
        <fullName evidence="1">Uncharacterized protein</fullName>
    </submittedName>
</protein>
<sequence length="268" mass="29707">MKQALLTIGFIFISIVVFSQKMPNIQEAAMKAPGDVKIDGISKEWSKKLQAHNRATGLNYTLANDVNNLYLVIQINDPVIINKVISAGITLSIKKNGNLNDVQSITYPYFDVNNKPQIDVKNTPKIDSSKASKIKADSFMTANNQKLFEKSRWIKVSGIKELDTLMSVYNREGIKAAQRFDNQMNYTIELSIQLRHLGFSANTADKFEYKVTSNGATMMSLNGISFDTPKPGTNARKVLTIGPGAMPPSTLPIMMSTTDFKGVYTLVK</sequence>
<organism evidence="1 2">
    <name type="scientific">Mucilaginibacter terrenus</name>
    <dbReference type="NCBI Taxonomy" id="2482727"/>
    <lineage>
        <taxon>Bacteria</taxon>
        <taxon>Pseudomonadati</taxon>
        <taxon>Bacteroidota</taxon>
        <taxon>Sphingobacteriia</taxon>
        <taxon>Sphingobacteriales</taxon>
        <taxon>Sphingobacteriaceae</taxon>
        <taxon>Mucilaginibacter</taxon>
    </lineage>
</organism>
<evidence type="ECO:0000313" key="1">
    <source>
        <dbReference type="EMBL" id="RFZ84063.1"/>
    </source>
</evidence>
<gene>
    <name evidence="1" type="ORF">DYU05_00020</name>
</gene>
<dbReference type="Proteomes" id="UP000260823">
    <property type="component" value="Unassembled WGS sequence"/>
</dbReference>
<keyword evidence="2" id="KW-1185">Reference proteome</keyword>